<reference evidence="1 2" key="1">
    <citation type="submission" date="2021-06" db="EMBL/GenBank/DDBJ databases">
        <title>Caerostris extrusa draft genome.</title>
        <authorList>
            <person name="Kono N."/>
            <person name="Arakawa K."/>
        </authorList>
    </citation>
    <scope>NUCLEOTIDE SEQUENCE [LARGE SCALE GENOMIC DNA]</scope>
</reference>
<comment type="caution">
    <text evidence="1">The sequence shown here is derived from an EMBL/GenBank/DDBJ whole genome shotgun (WGS) entry which is preliminary data.</text>
</comment>
<accession>A0AAV4YBR9</accession>
<dbReference type="Proteomes" id="UP001054945">
    <property type="component" value="Unassembled WGS sequence"/>
</dbReference>
<dbReference type="AlphaFoldDB" id="A0AAV4YBR9"/>
<name>A0AAV4YBR9_CAEEX</name>
<dbReference type="EMBL" id="BPLR01019159">
    <property type="protein sequence ID" value="GIZ04862.1"/>
    <property type="molecule type" value="Genomic_DNA"/>
</dbReference>
<protein>
    <submittedName>
        <fullName evidence="1">Uncharacterized protein</fullName>
    </submittedName>
</protein>
<evidence type="ECO:0000313" key="2">
    <source>
        <dbReference type="Proteomes" id="UP001054945"/>
    </source>
</evidence>
<evidence type="ECO:0000313" key="1">
    <source>
        <dbReference type="EMBL" id="GIZ04862.1"/>
    </source>
</evidence>
<organism evidence="1 2">
    <name type="scientific">Caerostris extrusa</name>
    <name type="common">Bark spider</name>
    <name type="synonym">Caerostris bankana</name>
    <dbReference type="NCBI Taxonomy" id="172846"/>
    <lineage>
        <taxon>Eukaryota</taxon>
        <taxon>Metazoa</taxon>
        <taxon>Ecdysozoa</taxon>
        <taxon>Arthropoda</taxon>
        <taxon>Chelicerata</taxon>
        <taxon>Arachnida</taxon>
        <taxon>Araneae</taxon>
        <taxon>Araneomorphae</taxon>
        <taxon>Entelegynae</taxon>
        <taxon>Araneoidea</taxon>
        <taxon>Araneidae</taxon>
        <taxon>Caerostris</taxon>
    </lineage>
</organism>
<sequence length="66" mass="7235">MWCYLVLGGGCGVGVGGDWEWKGRPEDNTSILFKGHPGVLAFGIYINRNTSSCARYLDDGLDHLFV</sequence>
<proteinExistence type="predicted"/>
<keyword evidence="2" id="KW-1185">Reference proteome</keyword>
<gene>
    <name evidence="1" type="ORF">CEXT_550621</name>
</gene>